<keyword evidence="2" id="KW-1185">Reference proteome</keyword>
<dbReference type="Proteomes" id="UP000784294">
    <property type="component" value="Unassembled WGS sequence"/>
</dbReference>
<accession>A0A3S5FDR1</accession>
<gene>
    <name evidence="1" type="ORF">PXEA_LOCUS13887</name>
</gene>
<proteinExistence type="predicted"/>
<dbReference type="AlphaFoldDB" id="A0A3S5FDR1"/>
<reference evidence="1" key="1">
    <citation type="submission" date="2018-11" db="EMBL/GenBank/DDBJ databases">
        <authorList>
            <consortium name="Pathogen Informatics"/>
        </authorList>
    </citation>
    <scope>NUCLEOTIDE SEQUENCE</scope>
</reference>
<evidence type="ECO:0000313" key="2">
    <source>
        <dbReference type="Proteomes" id="UP000784294"/>
    </source>
</evidence>
<name>A0A3S5FDR1_9PLAT</name>
<organism evidence="1 2">
    <name type="scientific">Protopolystoma xenopodis</name>
    <dbReference type="NCBI Taxonomy" id="117903"/>
    <lineage>
        <taxon>Eukaryota</taxon>
        <taxon>Metazoa</taxon>
        <taxon>Spiralia</taxon>
        <taxon>Lophotrochozoa</taxon>
        <taxon>Platyhelminthes</taxon>
        <taxon>Monogenea</taxon>
        <taxon>Polyopisthocotylea</taxon>
        <taxon>Polystomatidea</taxon>
        <taxon>Polystomatidae</taxon>
        <taxon>Protopolystoma</taxon>
    </lineage>
</organism>
<protein>
    <submittedName>
        <fullName evidence="1">Uncharacterized protein</fullName>
    </submittedName>
</protein>
<comment type="caution">
    <text evidence="1">The sequence shown here is derived from an EMBL/GenBank/DDBJ whole genome shotgun (WGS) entry which is preliminary data.</text>
</comment>
<dbReference type="EMBL" id="CAAALY010046508">
    <property type="protein sequence ID" value="VEL20447.1"/>
    <property type="molecule type" value="Genomic_DNA"/>
</dbReference>
<sequence length="109" mass="11288">MSKNLTIGQAIIATGGSSVLESHPADADISSSPLLVTNSATSTGLVELASSAKEKEDSVSDSTQVSKLQLACIGASCSVAALRQFLMRLTCLEARSDEVCSKLLTPLFI</sequence>
<evidence type="ECO:0000313" key="1">
    <source>
        <dbReference type="EMBL" id="VEL20447.1"/>
    </source>
</evidence>